<keyword evidence="2" id="KW-0274">FAD</keyword>
<evidence type="ECO:0000313" key="5">
    <source>
        <dbReference type="EMBL" id="MBY9073604.1"/>
    </source>
</evidence>
<gene>
    <name evidence="5" type="ORF">K1X13_02100</name>
</gene>
<dbReference type="SUPFAM" id="SSF55103">
    <property type="entry name" value="FAD-linked oxidases, C-terminal domain"/>
    <property type="match status" value="1"/>
</dbReference>
<dbReference type="Gene3D" id="3.30.465.10">
    <property type="match status" value="1"/>
</dbReference>
<dbReference type="InterPro" id="IPR016166">
    <property type="entry name" value="FAD-bd_PCMH"/>
</dbReference>
<keyword evidence="1" id="KW-0285">Flavoprotein</keyword>
<dbReference type="InterPro" id="IPR016164">
    <property type="entry name" value="FAD-linked_Oxase-like_C"/>
</dbReference>
<protein>
    <submittedName>
        <fullName evidence="5">FAD-binding oxidoreductase</fullName>
    </submittedName>
</protein>
<feature type="domain" description="FAD-binding PCMH-type" evidence="4">
    <location>
        <begin position="82"/>
        <end position="252"/>
    </location>
</feature>
<keyword evidence="3" id="KW-0560">Oxidoreductase</keyword>
<dbReference type="InterPro" id="IPR006094">
    <property type="entry name" value="Oxid_FAD_bind_N"/>
</dbReference>
<dbReference type="Proteomes" id="UP000754710">
    <property type="component" value="Unassembled WGS sequence"/>
</dbReference>
<dbReference type="PANTHER" id="PTHR43762:SF1">
    <property type="entry name" value="D-ARABINONO-1,4-LACTONE OXIDASE"/>
    <property type="match status" value="1"/>
</dbReference>
<dbReference type="RefSeq" id="WP_221023385.1">
    <property type="nucleotide sequence ID" value="NZ_JAIEZQ010000001.1"/>
</dbReference>
<dbReference type="PANTHER" id="PTHR43762">
    <property type="entry name" value="L-GULONOLACTONE OXIDASE"/>
    <property type="match status" value="1"/>
</dbReference>
<evidence type="ECO:0000256" key="1">
    <source>
        <dbReference type="ARBA" id="ARBA00022630"/>
    </source>
</evidence>
<dbReference type="InterPro" id="IPR010031">
    <property type="entry name" value="FAD_lactone_oxidase-like"/>
</dbReference>
<dbReference type="Gene3D" id="3.30.43.10">
    <property type="entry name" value="Uridine Diphospho-n-acetylenolpyruvylglucosamine Reductase, domain 2"/>
    <property type="match status" value="1"/>
</dbReference>
<reference evidence="5 6" key="1">
    <citation type="submission" date="2021-08" db="EMBL/GenBank/DDBJ databases">
        <title>Nocardioides bacterium WL0053 sp. nov., isolated from the sediment.</title>
        <authorList>
            <person name="Wang L."/>
            <person name="Zhang D."/>
            <person name="Zhang A."/>
        </authorList>
    </citation>
    <scope>NUCLEOTIDE SEQUENCE [LARGE SCALE GENOMIC DNA]</scope>
    <source>
        <strain evidence="5 6">WL0053</strain>
    </source>
</reference>
<name>A0ABS7RF04_9ACTN</name>
<dbReference type="InterPro" id="IPR016169">
    <property type="entry name" value="FAD-bd_PCMH_sub2"/>
</dbReference>
<dbReference type="SUPFAM" id="SSF56176">
    <property type="entry name" value="FAD-binding/transporter-associated domain-like"/>
    <property type="match status" value="1"/>
</dbReference>
<evidence type="ECO:0000259" key="4">
    <source>
        <dbReference type="PROSITE" id="PS51387"/>
    </source>
</evidence>
<sequence length="534" mass="58710">MRGRGTAVRRARVVLVGAVLVVVLTYGGLTVAELAGAPASAKDCAVHALPTPVAPDLARPVAEYPGELAQRGGTLNDASCLNRTPVYGVVRPRSAADVREALAFARAEGLSVSVAGTRHSMGGQAFFPRALVLDMRGLDRVRVDPAARTATVQAGATWHEVLEAVHPHGLSVATMPSIDVLSVGGTLSIDAHGLDFRAGSLSATVRSLEVMLADGTVHTLDRTHEPELFRAVLGGYGLFGVVLEAELDLVDSEMYELTQRTVAYDRFPDLFRDELWPDDRYRLMYAHLSTSPDSLLREAVVYTYETTAAGEPVPPLREPESMAFGRFVLNLARTGEVGQRVKWAAQRHLLPRVRSCRRSRNEALRDAEACLVGRNQAMYNSLGLLRNRMDRHTDILQEYFLPHDRLVPFLDDTRAALREHDAVLLNASIRSVPGDDVMLGYAAEERFSLVLYLSQEVTPRANRDMAGLTRALVASALEHGGTFYLPYQQHYTRADLERAYPELDAFFALKRRYDPGLLLMNSLYSRYAAPSDAS</sequence>
<accession>A0ABS7RF04</accession>
<evidence type="ECO:0000256" key="3">
    <source>
        <dbReference type="ARBA" id="ARBA00023002"/>
    </source>
</evidence>
<dbReference type="Pfam" id="PF01565">
    <property type="entry name" value="FAD_binding_4"/>
    <property type="match status" value="1"/>
</dbReference>
<evidence type="ECO:0000256" key="2">
    <source>
        <dbReference type="ARBA" id="ARBA00022827"/>
    </source>
</evidence>
<dbReference type="EMBL" id="JAIEZQ010000001">
    <property type="protein sequence ID" value="MBY9073604.1"/>
    <property type="molecule type" value="Genomic_DNA"/>
</dbReference>
<dbReference type="InterPro" id="IPR036318">
    <property type="entry name" value="FAD-bd_PCMH-like_sf"/>
</dbReference>
<keyword evidence="6" id="KW-1185">Reference proteome</keyword>
<evidence type="ECO:0000313" key="6">
    <source>
        <dbReference type="Proteomes" id="UP000754710"/>
    </source>
</evidence>
<proteinExistence type="predicted"/>
<dbReference type="PROSITE" id="PS51387">
    <property type="entry name" value="FAD_PCMH"/>
    <property type="match status" value="1"/>
</dbReference>
<dbReference type="InterPro" id="IPR016167">
    <property type="entry name" value="FAD-bd_PCMH_sub1"/>
</dbReference>
<comment type="caution">
    <text evidence="5">The sequence shown here is derived from an EMBL/GenBank/DDBJ whole genome shotgun (WGS) entry which is preliminary data.</text>
</comment>
<organism evidence="5 6">
    <name type="scientific">Nocardioides jiangsuensis</name>
    <dbReference type="NCBI Taxonomy" id="2866161"/>
    <lineage>
        <taxon>Bacteria</taxon>
        <taxon>Bacillati</taxon>
        <taxon>Actinomycetota</taxon>
        <taxon>Actinomycetes</taxon>
        <taxon>Propionibacteriales</taxon>
        <taxon>Nocardioidaceae</taxon>
        <taxon>Nocardioides</taxon>
    </lineage>
</organism>